<evidence type="ECO:0000256" key="4">
    <source>
        <dbReference type="ARBA" id="ARBA00022679"/>
    </source>
</evidence>
<dbReference type="RefSeq" id="WP_108601113.1">
    <property type="nucleotide sequence ID" value="NZ_CP026604.1"/>
</dbReference>
<dbReference type="CDD" id="cd17546">
    <property type="entry name" value="REC_hyHK_CKI1_RcsC-like"/>
    <property type="match status" value="1"/>
</dbReference>
<dbReference type="InterPro" id="IPR004358">
    <property type="entry name" value="Sig_transdc_His_kin-like_C"/>
</dbReference>
<dbReference type="InterPro" id="IPR029016">
    <property type="entry name" value="GAF-like_dom_sf"/>
</dbReference>
<dbReference type="InterPro" id="IPR036890">
    <property type="entry name" value="HATPase_C_sf"/>
</dbReference>
<dbReference type="PROSITE" id="PS50110">
    <property type="entry name" value="RESPONSE_REGULATORY"/>
    <property type="match status" value="3"/>
</dbReference>
<dbReference type="SMART" id="SM00448">
    <property type="entry name" value="REC"/>
    <property type="match status" value="3"/>
</dbReference>
<gene>
    <name evidence="13" type="ORF">C2869_00615</name>
</gene>
<feature type="domain" description="Response regulatory" evidence="12">
    <location>
        <begin position="1333"/>
        <end position="1454"/>
    </location>
</feature>
<dbReference type="Pfam" id="PF13185">
    <property type="entry name" value="GAF_2"/>
    <property type="match status" value="1"/>
</dbReference>
<evidence type="ECO:0000259" key="12">
    <source>
        <dbReference type="PROSITE" id="PS50110"/>
    </source>
</evidence>
<keyword evidence="10" id="KW-0812">Transmembrane</keyword>
<keyword evidence="10" id="KW-0472">Membrane</keyword>
<keyword evidence="5 13" id="KW-0418">Kinase</keyword>
<feature type="modified residue" description="4-aspartylphosphate" evidence="7">
    <location>
        <position position="1115"/>
    </location>
</feature>
<dbReference type="Pfam" id="PF00512">
    <property type="entry name" value="HisKA"/>
    <property type="match status" value="1"/>
</dbReference>
<dbReference type="CDD" id="cd00156">
    <property type="entry name" value="REC"/>
    <property type="match status" value="1"/>
</dbReference>
<dbReference type="PANTHER" id="PTHR45339">
    <property type="entry name" value="HYBRID SIGNAL TRANSDUCTION HISTIDINE KINASE J"/>
    <property type="match status" value="1"/>
</dbReference>
<dbReference type="SUPFAM" id="SSF47384">
    <property type="entry name" value="Homodimeric domain of signal transducing histidine kinase"/>
    <property type="match status" value="1"/>
</dbReference>
<name>A0A2S0VLD8_9ALTE</name>
<dbReference type="SMART" id="SM00388">
    <property type="entry name" value="HisKA"/>
    <property type="match status" value="1"/>
</dbReference>
<protein>
    <recommendedName>
        <fullName evidence="2">histidine kinase</fullName>
        <ecNumber evidence="2">2.7.13.3</ecNumber>
    </recommendedName>
</protein>
<evidence type="ECO:0000256" key="9">
    <source>
        <dbReference type="SAM" id="MobiDB-lite"/>
    </source>
</evidence>
<dbReference type="GO" id="GO:0000155">
    <property type="term" value="F:phosphorelay sensor kinase activity"/>
    <property type="evidence" value="ECO:0007669"/>
    <property type="project" value="InterPro"/>
</dbReference>
<keyword evidence="10" id="KW-1133">Transmembrane helix</keyword>
<feature type="transmembrane region" description="Helical" evidence="10">
    <location>
        <begin position="12"/>
        <end position="32"/>
    </location>
</feature>
<dbReference type="Pfam" id="PF05227">
    <property type="entry name" value="CHASE3"/>
    <property type="match status" value="3"/>
</dbReference>
<feature type="region of interest" description="Disordered" evidence="9">
    <location>
        <begin position="997"/>
        <end position="1040"/>
    </location>
</feature>
<dbReference type="SUPFAM" id="SSF55874">
    <property type="entry name" value="ATPase domain of HSP90 chaperone/DNA topoisomerase II/histidine kinase"/>
    <property type="match status" value="1"/>
</dbReference>
<feature type="modified residue" description="4-aspartylphosphate" evidence="7">
    <location>
        <position position="1237"/>
    </location>
</feature>
<dbReference type="PRINTS" id="PR00344">
    <property type="entry name" value="BCTRLSENSOR"/>
</dbReference>
<dbReference type="Pfam" id="PF00072">
    <property type="entry name" value="Response_reg"/>
    <property type="match status" value="3"/>
</dbReference>
<feature type="domain" description="Histidine kinase" evidence="11">
    <location>
        <begin position="759"/>
        <end position="991"/>
    </location>
</feature>
<dbReference type="InterPro" id="IPR007891">
    <property type="entry name" value="CHASE3"/>
</dbReference>
<proteinExistence type="predicted"/>
<comment type="catalytic activity">
    <reaction evidence="1">
        <text>ATP + protein L-histidine = ADP + protein N-phospho-L-histidine.</text>
        <dbReference type="EC" id="2.7.13.3"/>
    </reaction>
</comment>
<dbReference type="SMART" id="SM00387">
    <property type="entry name" value="HATPase_c"/>
    <property type="match status" value="1"/>
</dbReference>
<dbReference type="Gene3D" id="3.30.450.40">
    <property type="match status" value="1"/>
</dbReference>
<dbReference type="CDD" id="cd16922">
    <property type="entry name" value="HATPase_EvgS-ArcB-TorS-like"/>
    <property type="match status" value="1"/>
</dbReference>
<keyword evidence="8" id="KW-0175">Coiled coil</keyword>
<evidence type="ECO:0000256" key="5">
    <source>
        <dbReference type="ARBA" id="ARBA00022777"/>
    </source>
</evidence>
<dbReference type="Pfam" id="PF02518">
    <property type="entry name" value="HATPase_c"/>
    <property type="match status" value="1"/>
</dbReference>
<evidence type="ECO:0000256" key="2">
    <source>
        <dbReference type="ARBA" id="ARBA00012438"/>
    </source>
</evidence>
<dbReference type="KEGG" id="cate:C2869_00615"/>
<feature type="domain" description="Response regulatory" evidence="12">
    <location>
        <begin position="1188"/>
        <end position="1303"/>
    </location>
</feature>
<dbReference type="InterPro" id="IPR003018">
    <property type="entry name" value="GAF"/>
</dbReference>
<dbReference type="InterPro" id="IPR036097">
    <property type="entry name" value="HisK_dim/P_sf"/>
</dbReference>
<feature type="compositionally biased region" description="Polar residues" evidence="9">
    <location>
        <begin position="997"/>
        <end position="1014"/>
    </location>
</feature>
<evidence type="ECO:0000313" key="13">
    <source>
        <dbReference type="EMBL" id="AWB65034.1"/>
    </source>
</evidence>
<keyword evidence="3 7" id="KW-0597">Phosphoprotein</keyword>
<dbReference type="InterPro" id="IPR003594">
    <property type="entry name" value="HATPase_dom"/>
</dbReference>
<evidence type="ECO:0000256" key="1">
    <source>
        <dbReference type="ARBA" id="ARBA00000085"/>
    </source>
</evidence>
<dbReference type="InterPro" id="IPR011006">
    <property type="entry name" value="CheY-like_superfamily"/>
</dbReference>
<dbReference type="EMBL" id="CP026604">
    <property type="protein sequence ID" value="AWB65034.1"/>
    <property type="molecule type" value="Genomic_DNA"/>
</dbReference>
<dbReference type="Gene3D" id="3.30.565.10">
    <property type="entry name" value="Histidine kinase-like ATPase, C-terminal domain"/>
    <property type="match status" value="1"/>
</dbReference>
<feature type="coiled-coil region" evidence="8">
    <location>
        <begin position="662"/>
        <end position="752"/>
    </location>
</feature>
<dbReference type="CDD" id="cd00082">
    <property type="entry name" value="HisKA"/>
    <property type="match status" value="1"/>
</dbReference>
<feature type="transmembrane region" description="Helical" evidence="10">
    <location>
        <begin position="454"/>
        <end position="474"/>
    </location>
</feature>
<dbReference type="FunFam" id="3.30.565.10:FF:000010">
    <property type="entry name" value="Sensor histidine kinase RcsC"/>
    <property type="match status" value="1"/>
</dbReference>
<sequence>MFYIKRLAKVKNTLFSSVVLIVVIGFGAINYYGINNAATTTRWVEHTYQVINDASHIELLLSEMESSQRNFLLTGNETHLQPFITQEKALLSAITDLQQLVSDNPPQVEKLEQFKALLQQWLTTQAKPLIAERQKVAQGAGSLEDLQSLVGSEKGKNIFDNIRVELAAMDQAFYHAENAEARVLVLAIAKSLVDMETGERGYLITGNDKFLQPYRLGQSQITEQIDQLHQLLNNSFNPQYVKAQLDDLAFILSQWRNHLITGLVENKQNSQPIKRSSDLVLSAKTTELATQVDMRLTSLYSQFSQAHNQKAVNLLLSIRELMAQQQVLAKGYVLTNHQPFIEKLTAEHDLLQVKLTELEQMLAVSFSANEMRRHLNKVEFLSKEWRESAAMPLIELRTQINQAPNSITNLVAEVEQQSKQSQITELRELLNIFKQVELDLLIKRQADAKSTATFMLWLVVLGTLAIASFAVVVLRASSALRVKSDELQQERSKLEQQNWVKSSFSDTVAQLQGHKQIEQFGNTLLTTLVPKLNGQLGLFYFTQKSDDGSPYLSLLSSFAFSQRKNLASSYQFGESLVGQCALEQKTILLSNAPNDYIVVSSGAGDAAPQNIIIFPILFEKNVLAVVEIASLQAFSSLHQLLIEQLVSNTGVILNNILAQHRTQELLTESQAQSEELQAQQEELRVANSNLEAQTNRLTESEQNLQQQSEELRVANEELEEKQELQKKQHAELEKAKQEVDRKAQDLATASQYKTEFLANMSHELRTPLNSLLILSKELSKNRHGNLTKEQLEDIDVIHSGGHSLLTLINDIMDLSKVEAGKLHIESNPTSIKSTFQSLQRLFAGAASDKGLKFIIDIDTAIPDYLLTDALRLEQIIKNFLSNAFKFTSAGEVKLQACLAEQNKQFKQRALQENSVLAITVSDTGIGIAPEKQQQIFEAFQQADGSTTRKFGGTGLGLTISKQLAELLGGEIQLTSQEGAGSQVTLYLPLIEASGQSDNRLINSPSNKALVNSGSEPEAKPDSQSTTTDPEIAHRQASARTDESGLVLQTEPFIDDDRRIIQQGERCILIIEDDLHFAQVLQKLAHEDDYKCLITDKGREGIYLAKEYKPTGILLDMGLPDIDGAHVLEQLKFNLITRHIPVHVISGGNQKVQSLNLGAYSFIEKPAESDNIRTVLAQIEKSSQGGAKQVLVIEDDSKTQQAVKRLLDVPDIELTFAANSQQVNDCLNKNEYDCIVLDLGLPDISGIEVLEKINQLPGNKPPVIIYTGQEISDQDMMILGKNTADIIIKGVESPERLLDDVTLFLHSVGHDLPEEQKSAIELLHNEHDVLRGKKILLVDDDMRNVFAMSRQLTAVGLDVVMAENGKKAIDLLEQGVDEETQFDLILMDIMMPVMDGYEAMTRIRKMPLFKEIPIIALTAKAMTEDKHKCFDAGASEYITKPVDMDKLISILSVWLYENRTKHG</sequence>
<evidence type="ECO:0000256" key="6">
    <source>
        <dbReference type="ARBA" id="ARBA00023012"/>
    </source>
</evidence>
<reference evidence="13 14" key="1">
    <citation type="submission" date="2018-01" db="EMBL/GenBank/DDBJ databases">
        <title>Genome sequence of a Cantenovulum-like bacteria.</title>
        <authorList>
            <person name="Tan W.R."/>
            <person name="Lau N.-S."/>
            <person name="Go F."/>
            <person name="Amirul A.-A.A."/>
        </authorList>
    </citation>
    <scope>NUCLEOTIDE SEQUENCE [LARGE SCALE GENOMIC DNA]</scope>
    <source>
        <strain evidence="13 14">CCB-QB4</strain>
    </source>
</reference>
<keyword evidence="4" id="KW-0808">Transferase</keyword>
<dbReference type="SUPFAM" id="SSF52172">
    <property type="entry name" value="CheY-like"/>
    <property type="match status" value="3"/>
</dbReference>
<accession>A0A2S0VLD8</accession>
<evidence type="ECO:0000256" key="10">
    <source>
        <dbReference type="SAM" id="Phobius"/>
    </source>
</evidence>
<dbReference type="InterPro" id="IPR003661">
    <property type="entry name" value="HisK_dim/P_dom"/>
</dbReference>
<evidence type="ECO:0000256" key="7">
    <source>
        <dbReference type="PROSITE-ProRule" id="PRU00169"/>
    </source>
</evidence>
<evidence type="ECO:0000259" key="11">
    <source>
        <dbReference type="PROSITE" id="PS50109"/>
    </source>
</evidence>
<evidence type="ECO:0000256" key="8">
    <source>
        <dbReference type="SAM" id="Coils"/>
    </source>
</evidence>
<organism evidence="13 14">
    <name type="scientific">Saccharobesus litoralis</name>
    <dbReference type="NCBI Taxonomy" id="2172099"/>
    <lineage>
        <taxon>Bacteria</taxon>
        <taxon>Pseudomonadati</taxon>
        <taxon>Pseudomonadota</taxon>
        <taxon>Gammaproteobacteria</taxon>
        <taxon>Alteromonadales</taxon>
        <taxon>Alteromonadaceae</taxon>
        <taxon>Saccharobesus</taxon>
    </lineage>
</organism>
<evidence type="ECO:0000256" key="3">
    <source>
        <dbReference type="ARBA" id="ARBA00022553"/>
    </source>
</evidence>
<dbReference type="SUPFAM" id="SSF55781">
    <property type="entry name" value="GAF domain-like"/>
    <property type="match status" value="1"/>
</dbReference>
<dbReference type="PANTHER" id="PTHR45339:SF1">
    <property type="entry name" value="HYBRID SIGNAL TRANSDUCTION HISTIDINE KINASE J"/>
    <property type="match status" value="1"/>
</dbReference>
<dbReference type="Gene3D" id="3.40.50.2300">
    <property type="match status" value="3"/>
</dbReference>
<dbReference type="EC" id="2.7.13.3" evidence="2"/>
<dbReference type="InterPro" id="IPR005467">
    <property type="entry name" value="His_kinase_dom"/>
</dbReference>
<dbReference type="Gene3D" id="1.10.287.130">
    <property type="match status" value="1"/>
</dbReference>
<feature type="modified residue" description="4-aspartylphosphate" evidence="7">
    <location>
        <position position="1387"/>
    </location>
</feature>
<dbReference type="OrthoDB" id="9810730at2"/>
<dbReference type="Proteomes" id="UP000244441">
    <property type="component" value="Chromosome"/>
</dbReference>
<keyword evidence="6" id="KW-0902">Two-component regulatory system</keyword>
<feature type="domain" description="Response regulatory" evidence="12">
    <location>
        <begin position="1066"/>
        <end position="1179"/>
    </location>
</feature>
<evidence type="ECO:0000313" key="14">
    <source>
        <dbReference type="Proteomes" id="UP000244441"/>
    </source>
</evidence>
<dbReference type="InterPro" id="IPR001789">
    <property type="entry name" value="Sig_transdc_resp-reg_receiver"/>
</dbReference>
<keyword evidence="14" id="KW-1185">Reference proteome</keyword>
<dbReference type="PROSITE" id="PS50109">
    <property type="entry name" value="HIS_KIN"/>
    <property type="match status" value="1"/>
</dbReference>
<dbReference type="CDD" id="cd19410">
    <property type="entry name" value="HK9-like_sensor"/>
    <property type="match status" value="2"/>
</dbReference>